<dbReference type="GO" id="GO:1990904">
    <property type="term" value="C:ribonucleoprotein complex"/>
    <property type="evidence" value="ECO:0007669"/>
    <property type="project" value="UniProtKB-KW"/>
</dbReference>
<dbReference type="EMBL" id="JAKWFO010000001">
    <property type="protein sequence ID" value="KAI9639206.1"/>
    <property type="molecule type" value="Genomic_DNA"/>
</dbReference>
<dbReference type="InterPro" id="IPR036870">
    <property type="entry name" value="Ribosomal_bS18_sf"/>
</dbReference>
<evidence type="ECO:0000256" key="3">
    <source>
        <dbReference type="ARBA" id="ARBA00035264"/>
    </source>
</evidence>
<dbReference type="GO" id="GO:0005840">
    <property type="term" value="C:ribosome"/>
    <property type="evidence" value="ECO:0007669"/>
    <property type="project" value="UniProtKB-KW"/>
</dbReference>
<sequence>MASSSRSAYRFLSTSAVRAEVPGTNYSPPRGMKSNIQPFIRNIIGREDLAKAAAGQAALNAIAAESAPVEIEGRKRIDQHRFLSPDQMTRTSLYAPDPPRTRAPLLGPRNREARKIDPFHITRTSPLDHVYNPLMGQAFVNQMGWIKSRAETGLTWKSQRAVGKLARRQRAMGIIGQWTSRPTAGGLGSERTSRYD</sequence>
<evidence type="ECO:0000256" key="2">
    <source>
        <dbReference type="ARBA" id="ARBA00023274"/>
    </source>
</evidence>
<dbReference type="GO" id="GO:0003735">
    <property type="term" value="F:structural constituent of ribosome"/>
    <property type="evidence" value="ECO:0007669"/>
    <property type="project" value="InterPro"/>
</dbReference>
<keyword evidence="5" id="KW-1185">Reference proteome</keyword>
<keyword evidence="2" id="KW-0687">Ribonucleoprotein</keyword>
<dbReference type="RefSeq" id="XP_052948983.1">
    <property type="nucleotide sequence ID" value="XM_053090625.1"/>
</dbReference>
<proteinExistence type="predicted"/>
<reference evidence="4" key="1">
    <citation type="journal article" date="2022" name="G3 (Bethesda)">
        <title>High quality genome of the basidiomycete yeast Dioszegia hungarica PDD-24b-2 isolated from cloud water.</title>
        <authorList>
            <person name="Jarrige D."/>
            <person name="Haridas S."/>
            <person name="Bleykasten-Grosshans C."/>
            <person name="Joly M."/>
            <person name="Nadalig T."/>
            <person name="Sancelme M."/>
            <person name="Vuilleumier S."/>
            <person name="Grigoriev I.V."/>
            <person name="Amato P."/>
            <person name="Bringel F."/>
        </authorList>
    </citation>
    <scope>NUCLEOTIDE SEQUENCE</scope>
    <source>
        <strain evidence="4">PDD-24b-2</strain>
    </source>
</reference>
<evidence type="ECO:0000256" key="1">
    <source>
        <dbReference type="ARBA" id="ARBA00022980"/>
    </source>
</evidence>
<protein>
    <recommendedName>
        <fullName evidence="3">Small ribosomal subunit protein bS18m</fullName>
    </recommendedName>
</protein>
<comment type="caution">
    <text evidence="4">The sequence shown here is derived from an EMBL/GenBank/DDBJ whole genome shotgun (WGS) entry which is preliminary data.</text>
</comment>
<dbReference type="AlphaFoldDB" id="A0AA38HGN8"/>
<name>A0AA38HGN8_9TREE</name>
<evidence type="ECO:0000313" key="4">
    <source>
        <dbReference type="EMBL" id="KAI9639206.1"/>
    </source>
</evidence>
<dbReference type="Gene3D" id="4.10.640.10">
    <property type="entry name" value="Ribosomal protein S18"/>
    <property type="match status" value="1"/>
</dbReference>
<dbReference type="SUPFAM" id="SSF46911">
    <property type="entry name" value="Ribosomal protein S18"/>
    <property type="match status" value="1"/>
</dbReference>
<keyword evidence="1" id="KW-0689">Ribosomal protein</keyword>
<dbReference type="GeneID" id="77729830"/>
<dbReference type="InterPro" id="IPR001648">
    <property type="entry name" value="Ribosomal_bS18"/>
</dbReference>
<evidence type="ECO:0000313" key="5">
    <source>
        <dbReference type="Proteomes" id="UP001164286"/>
    </source>
</evidence>
<dbReference type="Pfam" id="PF01084">
    <property type="entry name" value="Ribosomal_S18"/>
    <property type="match status" value="1"/>
</dbReference>
<dbReference type="Proteomes" id="UP001164286">
    <property type="component" value="Unassembled WGS sequence"/>
</dbReference>
<organism evidence="4 5">
    <name type="scientific">Dioszegia hungarica</name>
    <dbReference type="NCBI Taxonomy" id="4972"/>
    <lineage>
        <taxon>Eukaryota</taxon>
        <taxon>Fungi</taxon>
        <taxon>Dikarya</taxon>
        <taxon>Basidiomycota</taxon>
        <taxon>Agaricomycotina</taxon>
        <taxon>Tremellomycetes</taxon>
        <taxon>Tremellales</taxon>
        <taxon>Bulleribasidiaceae</taxon>
        <taxon>Dioszegia</taxon>
    </lineage>
</organism>
<gene>
    <name evidence="4" type="ORF">MKK02DRAFT_39497</name>
</gene>
<accession>A0AA38HGN8</accession>
<dbReference type="GO" id="GO:0006412">
    <property type="term" value="P:translation"/>
    <property type="evidence" value="ECO:0007669"/>
    <property type="project" value="InterPro"/>
</dbReference>